<gene>
    <name evidence="1" type="ORF">AFERRI_20222</name>
</gene>
<organism evidence="1 2">
    <name type="scientific">Acidithiobacillus ferrivorans</name>
    <dbReference type="NCBI Taxonomy" id="160808"/>
    <lineage>
        <taxon>Bacteria</taxon>
        <taxon>Pseudomonadati</taxon>
        <taxon>Pseudomonadota</taxon>
        <taxon>Acidithiobacillia</taxon>
        <taxon>Acidithiobacillales</taxon>
        <taxon>Acidithiobacillaceae</taxon>
        <taxon>Acidithiobacillus</taxon>
    </lineage>
</organism>
<reference evidence="1 2" key="1">
    <citation type="submission" date="2017-03" db="EMBL/GenBank/DDBJ databases">
        <authorList>
            <person name="Regsiter A."/>
            <person name="William W."/>
        </authorList>
    </citation>
    <scope>NUCLEOTIDE SEQUENCE [LARGE SCALE GENOMIC DNA]</scope>
    <source>
        <strain evidence="1">PRJEB5721</strain>
    </source>
</reference>
<keyword evidence="2" id="KW-1185">Reference proteome</keyword>
<dbReference type="EMBL" id="LT841305">
    <property type="protein sequence ID" value="SMH65440.1"/>
    <property type="molecule type" value="Genomic_DNA"/>
</dbReference>
<accession>A0ABY1MNU1</accession>
<name>A0ABY1MNU1_9PROT</name>
<sequence>MDMDHYKEAVAMEQEEKLLLTIVDPGNETMV</sequence>
<dbReference type="Proteomes" id="UP000193925">
    <property type="component" value="Chromosome AFERRI"/>
</dbReference>
<proteinExistence type="predicted"/>
<protein>
    <submittedName>
        <fullName evidence="1">Uncharacterized protein</fullName>
    </submittedName>
</protein>
<evidence type="ECO:0000313" key="1">
    <source>
        <dbReference type="EMBL" id="SMH65440.1"/>
    </source>
</evidence>
<evidence type="ECO:0000313" key="2">
    <source>
        <dbReference type="Proteomes" id="UP000193925"/>
    </source>
</evidence>